<keyword evidence="3" id="KW-1185">Reference proteome</keyword>
<dbReference type="PANTHER" id="PTHR34595">
    <property type="entry name" value="BLR5612 PROTEIN"/>
    <property type="match status" value="1"/>
</dbReference>
<protein>
    <submittedName>
        <fullName evidence="2">Uncharacterized conserved protein, Alpha-E superfamily</fullName>
    </submittedName>
</protein>
<dbReference type="InterPro" id="IPR051680">
    <property type="entry name" value="ATP-dep_Glu-Cys_Ligase-2"/>
</dbReference>
<accession>A0A239KS80</accession>
<evidence type="ECO:0000259" key="1">
    <source>
        <dbReference type="Pfam" id="PF04168"/>
    </source>
</evidence>
<evidence type="ECO:0000313" key="3">
    <source>
        <dbReference type="Proteomes" id="UP000198356"/>
    </source>
</evidence>
<dbReference type="RefSeq" id="WP_089409218.1">
    <property type="nucleotide sequence ID" value="NZ_FZOU01000005.1"/>
</dbReference>
<dbReference type="InterPro" id="IPR007296">
    <property type="entry name" value="DUF403"/>
</dbReference>
<name>A0A239KS80_9BACT</name>
<sequence>MLSRVADSLYWMSRYLERAEHTTRLLDVNLNLMLDESPTSADRRWQRVLQALGNPKDVEWTGDPYALTRALTFDTENKASILSLIIAARENSRHVREQISTEQWHRLNSLYLQVTRPEIQYKRMENGAVGAQSAEPTEFLQQVMEAVHQFQGVSDSTMSHGEGWQFIQVGRYIERASATAMLLEAYHEDLWLQPERPEGNEYLEWMGLLRSATAFEAYCKVYTADLTPEKIMEFLLLDEEFPHSLRFSIDSLQQALGAIQRESGKSRADQLRRLAGKLQGSLSYSDVDEIMAQDVVAYLRGIQTQCGAIHSTIYQLYVDYSIQAALAG</sequence>
<dbReference type="OrthoDB" id="9803532at2"/>
<reference evidence="2 3" key="1">
    <citation type="submission" date="2017-06" db="EMBL/GenBank/DDBJ databases">
        <authorList>
            <person name="Kim H.J."/>
            <person name="Triplett B.A."/>
        </authorList>
    </citation>
    <scope>NUCLEOTIDE SEQUENCE [LARGE SCALE GENOMIC DNA]</scope>
    <source>
        <strain evidence="2 3">DSM 18704</strain>
    </source>
</reference>
<gene>
    <name evidence="2" type="ORF">SAMN05421770_105141</name>
</gene>
<feature type="domain" description="DUF403" evidence="1">
    <location>
        <begin position="1"/>
        <end position="317"/>
    </location>
</feature>
<organism evidence="2 3">
    <name type="scientific">Granulicella rosea</name>
    <dbReference type="NCBI Taxonomy" id="474952"/>
    <lineage>
        <taxon>Bacteria</taxon>
        <taxon>Pseudomonadati</taxon>
        <taxon>Acidobacteriota</taxon>
        <taxon>Terriglobia</taxon>
        <taxon>Terriglobales</taxon>
        <taxon>Acidobacteriaceae</taxon>
        <taxon>Granulicella</taxon>
    </lineage>
</organism>
<evidence type="ECO:0000313" key="2">
    <source>
        <dbReference type="EMBL" id="SNT20483.1"/>
    </source>
</evidence>
<dbReference type="Proteomes" id="UP000198356">
    <property type="component" value="Unassembled WGS sequence"/>
</dbReference>
<dbReference type="EMBL" id="FZOU01000005">
    <property type="protein sequence ID" value="SNT20483.1"/>
    <property type="molecule type" value="Genomic_DNA"/>
</dbReference>
<dbReference type="Pfam" id="PF04168">
    <property type="entry name" value="Alpha-E"/>
    <property type="match status" value="1"/>
</dbReference>
<dbReference type="PANTHER" id="PTHR34595:SF7">
    <property type="entry name" value="SLL1039 PROTEIN"/>
    <property type="match status" value="1"/>
</dbReference>
<dbReference type="AlphaFoldDB" id="A0A239KS80"/>
<proteinExistence type="predicted"/>